<dbReference type="SUPFAM" id="SSF52467">
    <property type="entry name" value="DHS-like NAD/FAD-binding domain"/>
    <property type="match status" value="1"/>
</dbReference>
<evidence type="ECO:0000313" key="3">
    <source>
        <dbReference type="Proteomes" id="UP000254712"/>
    </source>
</evidence>
<reference evidence="2 3" key="1">
    <citation type="submission" date="2018-06" db="EMBL/GenBank/DDBJ databases">
        <authorList>
            <consortium name="Pathogen Informatics"/>
            <person name="Doyle S."/>
        </authorList>
    </citation>
    <scope>NUCLEOTIDE SEQUENCE [LARGE SCALE GENOMIC DNA]</scope>
    <source>
        <strain evidence="2 3">NCTC8261</strain>
    </source>
</reference>
<dbReference type="PANTHER" id="PTHR42981:SF2">
    <property type="entry name" value="PYRUVATE DEHYDROGENASE [UBIQUINONE]"/>
    <property type="match status" value="1"/>
</dbReference>
<evidence type="ECO:0000259" key="1">
    <source>
        <dbReference type="Pfam" id="PF00205"/>
    </source>
</evidence>
<dbReference type="InterPro" id="IPR029035">
    <property type="entry name" value="DHS-like_NAD/FAD-binding_dom"/>
</dbReference>
<dbReference type="EMBL" id="UGXT01000002">
    <property type="protein sequence ID" value="SUH38429.1"/>
    <property type="molecule type" value="Genomic_DNA"/>
</dbReference>
<dbReference type="Pfam" id="PF00205">
    <property type="entry name" value="TPP_enzyme_M"/>
    <property type="match status" value="1"/>
</dbReference>
<keyword evidence="2" id="KW-0670">Pyruvate</keyword>
<dbReference type="AlphaFoldDB" id="A0A379WWG8"/>
<feature type="domain" description="Thiamine pyrophosphate enzyme central" evidence="1">
    <location>
        <begin position="2"/>
        <end position="91"/>
    </location>
</feature>
<proteinExistence type="predicted"/>
<gene>
    <name evidence="2" type="primary">poxB_3</name>
    <name evidence="2" type="ORF">NCTC8261_04756</name>
</gene>
<keyword evidence="2" id="KW-0560">Oxidoreductase</keyword>
<sequence length="107" mass="11528">MAAKLKAPIVHALRGKEHVEYDNPYDVGMTGLIGFSSGFHTMMNADTLILLGTQFPYRAFYPSDAKIIQIDINPGSIGAHSKVDMALVAILKPRFAPAAAGGRKKQS</sequence>
<accession>A0A379WWG8</accession>
<dbReference type="EC" id="1.2.5.1" evidence="2"/>
<dbReference type="GO" id="GO:0000287">
    <property type="term" value="F:magnesium ion binding"/>
    <property type="evidence" value="ECO:0007669"/>
    <property type="project" value="InterPro"/>
</dbReference>
<dbReference type="InterPro" id="IPR012000">
    <property type="entry name" value="Thiamin_PyroP_enz_cen_dom"/>
</dbReference>
<dbReference type="InterPro" id="IPR047211">
    <property type="entry name" value="POXB-like"/>
</dbReference>
<dbReference type="GO" id="GO:0030976">
    <property type="term" value="F:thiamine pyrophosphate binding"/>
    <property type="evidence" value="ECO:0007669"/>
    <property type="project" value="InterPro"/>
</dbReference>
<dbReference type="Gene3D" id="3.40.50.1220">
    <property type="entry name" value="TPP-binding domain"/>
    <property type="match status" value="1"/>
</dbReference>
<organism evidence="2 3">
    <name type="scientific">Salmonella enterica I</name>
    <dbReference type="NCBI Taxonomy" id="59201"/>
    <lineage>
        <taxon>Bacteria</taxon>
        <taxon>Pseudomonadati</taxon>
        <taxon>Pseudomonadota</taxon>
        <taxon>Gammaproteobacteria</taxon>
        <taxon>Enterobacterales</taxon>
        <taxon>Enterobacteriaceae</taxon>
        <taxon>Salmonella</taxon>
    </lineage>
</organism>
<dbReference type="GO" id="GO:0052737">
    <property type="term" value="F:pyruvate dehydrogenase (quinone) activity"/>
    <property type="evidence" value="ECO:0007669"/>
    <property type="project" value="UniProtKB-EC"/>
</dbReference>
<dbReference type="Proteomes" id="UP000254712">
    <property type="component" value="Unassembled WGS sequence"/>
</dbReference>
<evidence type="ECO:0000313" key="2">
    <source>
        <dbReference type="EMBL" id="SUH38429.1"/>
    </source>
</evidence>
<name>A0A379WWG8_SALET</name>
<dbReference type="PANTHER" id="PTHR42981">
    <property type="entry name" value="PYRUVATE DEHYDROGENASE [UBIQUINONE]"/>
    <property type="match status" value="1"/>
</dbReference>
<protein>
    <submittedName>
        <fullName evidence="2">Pyruvate dehydrogenase</fullName>
        <ecNumber evidence="2">1.2.5.1</ecNumber>
    </submittedName>
</protein>